<dbReference type="Proteomes" id="UP000008383">
    <property type="component" value="Unassembled WGS sequence"/>
</dbReference>
<dbReference type="GeneID" id="9580964"/>
<gene>
    <name evidence="1" type="ORF">TRV_03481</name>
</gene>
<proteinExistence type="predicted"/>
<dbReference type="RefSeq" id="XP_003022417.1">
    <property type="nucleotide sequence ID" value="XM_003022371.1"/>
</dbReference>
<name>D4D8P4_TRIVH</name>
<dbReference type="AlphaFoldDB" id="D4D8P4"/>
<dbReference type="EMBL" id="ACYE01000180">
    <property type="protein sequence ID" value="EFE41799.1"/>
    <property type="molecule type" value="Genomic_DNA"/>
</dbReference>
<evidence type="ECO:0000313" key="2">
    <source>
        <dbReference type="Proteomes" id="UP000008383"/>
    </source>
</evidence>
<protein>
    <submittedName>
        <fullName evidence="1">Uncharacterized protein</fullName>
    </submittedName>
</protein>
<reference evidence="2" key="1">
    <citation type="journal article" date="2011" name="Genome Biol.">
        <title>Comparative and functional genomics provide insights into the pathogenicity of dermatophytic fungi.</title>
        <authorList>
            <person name="Burmester A."/>
            <person name="Shelest E."/>
            <person name="Gloeckner G."/>
            <person name="Heddergott C."/>
            <person name="Schindler S."/>
            <person name="Staib P."/>
            <person name="Heidel A."/>
            <person name="Felder M."/>
            <person name="Petzold A."/>
            <person name="Szafranski K."/>
            <person name="Feuermann M."/>
            <person name="Pedruzzi I."/>
            <person name="Priebe S."/>
            <person name="Groth M."/>
            <person name="Winkler R."/>
            <person name="Li W."/>
            <person name="Kniemeyer O."/>
            <person name="Schroeckh V."/>
            <person name="Hertweck C."/>
            <person name="Hube B."/>
            <person name="White T.C."/>
            <person name="Platzer M."/>
            <person name="Guthke R."/>
            <person name="Heitman J."/>
            <person name="Woestemeyer J."/>
            <person name="Zipfel P.F."/>
            <person name="Monod M."/>
            <person name="Brakhage A.A."/>
        </authorList>
    </citation>
    <scope>NUCLEOTIDE SEQUENCE [LARGE SCALE GENOMIC DNA]</scope>
    <source>
        <strain evidence="2">HKI 0517</strain>
    </source>
</reference>
<sequence length="86" mass="9707">MYRDSGMCVHLSEETEVGLKYEEHDGFGQGFAGLDQVVPQGDQGGHMYVPGVTKMQGRVKSVRLNAPERHLEPWTNRDGQKEIYVE</sequence>
<keyword evidence="2" id="KW-1185">Reference proteome</keyword>
<accession>D4D8P4</accession>
<dbReference type="KEGG" id="tve:TRV_03481"/>
<dbReference type="HOGENOM" id="CLU_2499503_0_0_1"/>
<organism evidence="1 2">
    <name type="scientific">Trichophyton verrucosum (strain HKI 0517)</name>
    <dbReference type="NCBI Taxonomy" id="663202"/>
    <lineage>
        <taxon>Eukaryota</taxon>
        <taxon>Fungi</taxon>
        <taxon>Dikarya</taxon>
        <taxon>Ascomycota</taxon>
        <taxon>Pezizomycotina</taxon>
        <taxon>Eurotiomycetes</taxon>
        <taxon>Eurotiomycetidae</taxon>
        <taxon>Onygenales</taxon>
        <taxon>Arthrodermataceae</taxon>
        <taxon>Trichophyton</taxon>
    </lineage>
</organism>
<evidence type="ECO:0000313" key="1">
    <source>
        <dbReference type="EMBL" id="EFE41799.1"/>
    </source>
</evidence>
<comment type="caution">
    <text evidence="1">The sequence shown here is derived from an EMBL/GenBank/DDBJ whole genome shotgun (WGS) entry which is preliminary data.</text>
</comment>